<sequence>MNDQLRSSHKGTETPRDFSENEIGQIIVDTAVKLHKKLGPGLLETVYEVILAYELEQQNLTVKRQVIVPIEYNGLKFDEGFCADMVINDKVIIELKYVEMLNNAHKKQVLTYLRLTGKKLGYLLNFGEALMKNGIVRVINGNLK</sequence>
<dbReference type="AlphaFoldDB" id="A0A1F5RIE4"/>
<evidence type="ECO:0000313" key="2">
    <source>
        <dbReference type="Proteomes" id="UP000177230"/>
    </source>
</evidence>
<dbReference type="Pfam" id="PF13366">
    <property type="entry name" value="PDDEXK_3"/>
    <property type="match status" value="1"/>
</dbReference>
<evidence type="ECO:0000313" key="1">
    <source>
        <dbReference type="EMBL" id="OGF14190.1"/>
    </source>
</evidence>
<gene>
    <name evidence="1" type="ORF">A2024_07560</name>
</gene>
<dbReference type="InterPro" id="IPR026350">
    <property type="entry name" value="GxxExxY"/>
</dbReference>
<dbReference type="EMBL" id="MFFM01000007">
    <property type="protein sequence ID" value="OGF14190.1"/>
    <property type="molecule type" value="Genomic_DNA"/>
</dbReference>
<name>A0A1F5RIE4_9BACT</name>
<accession>A0A1F5RIE4</accession>
<comment type="caution">
    <text evidence="1">The sequence shown here is derived from an EMBL/GenBank/DDBJ whole genome shotgun (WGS) entry which is preliminary data.</text>
</comment>
<dbReference type="Proteomes" id="UP000177230">
    <property type="component" value="Unassembled WGS sequence"/>
</dbReference>
<proteinExistence type="predicted"/>
<reference evidence="1 2" key="1">
    <citation type="journal article" date="2016" name="Nat. Commun.">
        <title>Thousands of microbial genomes shed light on interconnected biogeochemical processes in an aquifer system.</title>
        <authorList>
            <person name="Anantharaman K."/>
            <person name="Brown C.T."/>
            <person name="Hug L.A."/>
            <person name="Sharon I."/>
            <person name="Castelle C.J."/>
            <person name="Probst A.J."/>
            <person name="Thomas B.C."/>
            <person name="Singh A."/>
            <person name="Wilkins M.J."/>
            <person name="Karaoz U."/>
            <person name="Brodie E.L."/>
            <person name="Williams K.H."/>
            <person name="Hubbard S.S."/>
            <person name="Banfield J.F."/>
        </authorList>
    </citation>
    <scope>NUCLEOTIDE SEQUENCE [LARGE SCALE GENOMIC DNA]</scope>
</reference>
<organism evidence="1 2">
    <name type="scientific">Candidatus Edwardsbacteria bacterium GWF2_54_11</name>
    <dbReference type="NCBI Taxonomy" id="1817851"/>
    <lineage>
        <taxon>Bacteria</taxon>
        <taxon>Candidatus Edwardsiibacteriota</taxon>
    </lineage>
</organism>
<protein>
    <submittedName>
        <fullName evidence="1">GxxExxY protein</fullName>
    </submittedName>
</protein>
<dbReference type="NCBIfam" id="TIGR04256">
    <property type="entry name" value="GxxExxY"/>
    <property type="match status" value="1"/>
</dbReference>